<dbReference type="RefSeq" id="WP_263075932.1">
    <property type="nucleotide sequence ID" value="NZ_CP089977.1"/>
</dbReference>
<dbReference type="InterPro" id="IPR021250">
    <property type="entry name" value="DUF2789"/>
</dbReference>
<organism evidence="1 2">
    <name type="scientific">Moraxella nasicaprae</name>
    <dbReference type="NCBI Taxonomy" id="2904122"/>
    <lineage>
        <taxon>Bacteria</taxon>
        <taxon>Pseudomonadati</taxon>
        <taxon>Pseudomonadota</taxon>
        <taxon>Gammaproteobacteria</taxon>
        <taxon>Moraxellales</taxon>
        <taxon>Moraxellaceae</taxon>
        <taxon>Moraxella</taxon>
    </lineage>
</organism>
<dbReference type="Pfam" id="PF10982">
    <property type="entry name" value="DUF2789"/>
    <property type="match status" value="1"/>
</dbReference>
<accession>A0ABY6F2Y0</accession>
<proteinExistence type="predicted"/>
<dbReference type="Proteomes" id="UP001063782">
    <property type="component" value="Chromosome"/>
</dbReference>
<dbReference type="EMBL" id="CP089977">
    <property type="protein sequence ID" value="UXZ04449.1"/>
    <property type="molecule type" value="Genomic_DNA"/>
</dbReference>
<protein>
    <submittedName>
        <fullName evidence="1">DUF2789 domain-containing protein</fullName>
    </submittedName>
</protein>
<gene>
    <name evidence="1" type="ORF">LU297_07600</name>
</gene>
<reference evidence="1" key="1">
    <citation type="submission" date="2021-12" db="EMBL/GenBank/DDBJ databases">
        <title>taxonomy of Moraxella sp. ZY201224.</title>
        <authorList>
            <person name="Li F."/>
        </authorList>
    </citation>
    <scope>NUCLEOTIDE SEQUENCE</scope>
    <source>
        <strain evidence="1">ZY201224</strain>
    </source>
</reference>
<evidence type="ECO:0000313" key="1">
    <source>
        <dbReference type="EMBL" id="UXZ04449.1"/>
    </source>
</evidence>
<keyword evidence="2" id="KW-1185">Reference proteome</keyword>
<name>A0ABY6F2Y0_9GAMM</name>
<evidence type="ECO:0000313" key="2">
    <source>
        <dbReference type="Proteomes" id="UP001063782"/>
    </source>
</evidence>
<sequence length="81" mass="9056">MYDLDYSMAALFAQLGLDNDEVSIEAFIAKHQLAPSTILQEAAFWTTAQRAFLTEECGTDTAWSLTVDELNARLHEQCQSV</sequence>
<dbReference type="InterPro" id="IPR038086">
    <property type="entry name" value="DUF2789_sf"/>
</dbReference>
<dbReference type="Gene3D" id="1.10.10.1130">
    <property type="entry name" value="Uncharacterised protein PF10982, DUF2789"/>
    <property type="match status" value="1"/>
</dbReference>